<keyword evidence="1" id="KW-1133">Transmembrane helix</keyword>
<keyword evidence="1" id="KW-0472">Membrane</keyword>
<dbReference type="Gene3D" id="3.90.550.10">
    <property type="entry name" value="Spore Coat Polysaccharide Biosynthesis Protein SpsA, Chain A"/>
    <property type="match status" value="1"/>
</dbReference>
<feature type="transmembrane region" description="Helical" evidence="1">
    <location>
        <begin position="249"/>
        <end position="270"/>
    </location>
</feature>
<protein>
    <recommendedName>
        <fullName evidence="4">Glycosyltransferase 2-like domain-containing protein</fullName>
    </recommendedName>
</protein>
<dbReference type="Proteomes" id="UP000176532">
    <property type="component" value="Unassembled WGS sequence"/>
</dbReference>
<evidence type="ECO:0000256" key="1">
    <source>
        <dbReference type="SAM" id="Phobius"/>
    </source>
</evidence>
<reference evidence="2 3" key="1">
    <citation type="journal article" date="2016" name="Nat. Commun.">
        <title>Thousands of microbial genomes shed light on interconnected biogeochemical processes in an aquifer system.</title>
        <authorList>
            <person name="Anantharaman K."/>
            <person name="Brown C.T."/>
            <person name="Hug L.A."/>
            <person name="Sharon I."/>
            <person name="Castelle C.J."/>
            <person name="Probst A.J."/>
            <person name="Thomas B.C."/>
            <person name="Singh A."/>
            <person name="Wilkins M.J."/>
            <person name="Karaoz U."/>
            <person name="Brodie E.L."/>
            <person name="Williams K.H."/>
            <person name="Hubbard S.S."/>
            <person name="Banfield J.F."/>
        </authorList>
    </citation>
    <scope>NUCLEOTIDE SEQUENCE [LARGE SCALE GENOMIC DNA]</scope>
</reference>
<dbReference type="SUPFAM" id="SSF53448">
    <property type="entry name" value="Nucleotide-diphospho-sugar transferases"/>
    <property type="match status" value="1"/>
</dbReference>
<evidence type="ECO:0000313" key="3">
    <source>
        <dbReference type="Proteomes" id="UP000176532"/>
    </source>
</evidence>
<sequence>MKKIAIVYLSFHCEPYIDDVVKAMETVDYPKEALEFLIVDNPHPQHGPSVAYLEQHVMPKSGVSLPHVTILAQSENLGFAGGNNVGVQWAIEHGYDFVFFLNNDAYPTRNTFSALVAAFETDPKIAIAQSLLMLHPERELINTSGNVIHFCGFGYCRDYRVPLSERTFAAVEDVPYASGAAFMIPTVLCKQFGGWDNDFFLYHEDMEWSLRLKSLGYRVVMVRDSVVHHAYEFARSITKFYWMERNRFGVLYMFLKLPTLVLIAPAVLAYEFGTYLFALKGGWVSEKHKLYKYWFNPKNWSLWHDKRVAIQRRRSVSDAALTRDWVGYVKFQEARVENPILRYVANPVMTVYWWLVKRILFW</sequence>
<gene>
    <name evidence="2" type="ORF">A3C15_01335</name>
</gene>
<dbReference type="EMBL" id="MFQD01000039">
    <property type="protein sequence ID" value="OGH67615.1"/>
    <property type="molecule type" value="Genomic_DNA"/>
</dbReference>
<dbReference type="PANTHER" id="PTHR43179">
    <property type="entry name" value="RHAMNOSYLTRANSFERASE WBBL"/>
    <property type="match status" value="1"/>
</dbReference>
<evidence type="ECO:0008006" key="4">
    <source>
        <dbReference type="Google" id="ProtNLM"/>
    </source>
</evidence>
<name>A0A1F6M7K8_9BACT</name>
<organism evidence="2 3">
    <name type="scientific">Candidatus Magasanikbacteria bacterium RIFCSPHIGHO2_02_FULL_50_9b</name>
    <dbReference type="NCBI Taxonomy" id="1798682"/>
    <lineage>
        <taxon>Bacteria</taxon>
        <taxon>Candidatus Magasanikiibacteriota</taxon>
    </lineage>
</organism>
<dbReference type="AlphaFoldDB" id="A0A1F6M7K8"/>
<comment type="caution">
    <text evidence="2">The sequence shown here is derived from an EMBL/GenBank/DDBJ whole genome shotgun (WGS) entry which is preliminary data.</text>
</comment>
<dbReference type="PANTHER" id="PTHR43179:SF11">
    <property type="entry name" value="GLYCOSYL TRANSFERASE"/>
    <property type="match status" value="1"/>
</dbReference>
<dbReference type="STRING" id="1798682.A3C15_01335"/>
<dbReference type="InterPro" id="IPR029044">
    <property type="entry name" value="Nucleotide-diphossugar_trans"/>
</dbReference>
<proteinExistence type="predicted"/>
<dbReference type="Pfam" id="PF13641">
    <property type="entry name" value="Glyco_tranf_2_3"/>
    <property type="match status" value="1"/>
</dbReference>
<accession>A0A1F6M7K8</accession>
<keyword evidence="1" id="KW-0812">Transmembrane</keyword>
<evidence type="ECO:0000313" key="2">
    <source>
        <dbReference type="EMBL" id="OGH67615.1"/>
    </source>
</evidence>